<name>A0ACD5WLZ9_AVESA</name>
<reference evidence="1" key="2">
    <citation type="submission" date="2025-09" db="UniProtKB">
        <authorList>
            <consortium name="EnsemblPlants"/>
        </authorList>
    </citation>
    <scope>IDENTIFICATION</scope>
</reference>
<dbReference type="EnsemblPlants" id="AVESA.00010b.r2.4AG0645610.1">
    <property type="protein sequence ID" value="AVESA.00010b.r2.4AG0645610.1.CDS.1"/>
    <property type="gene ID" value="AVESA.00010b.r2.4AG0645610"/>
</dbReference>
<keyword evidence="2" id="KW-1185">Reference proteome</keyword>
<accession>A0ACD5WLZ9</accession>
<evidence type="ECO:0000313" key="1">
    <source>
        <dbReference type="EnsemblPlants" id="AVESA.00010b.r2.4AG0645610.1.CDS.1"/>
    </source>
</evidence>
<reference evidence="1" key="1">
    <citation type="submission" date="2021-05" db="EMBL/GenBank/DDBJ databases">
        <authorList>
            <person name="Scholz U."/>
            <person name="Mascher M."/>
            <person name="Fiebig A."/>
        </authorList>
    </citation>
    <scope>NUCLEOTIDE SEQUENCE [LARGE SCALE GENOMIC DNA]</scope>
</reference>
<protein>
    <submittedName>
        <fullName evidence="1">Uncharacterized protein</fullName>
    </submittedName>
</protein>
<dbReference type="Proteomes" id="UP001732700">
    <property type="component" value="Chromosome 4A"/>
</dbReference>
<sequence>MDVHSAPVVGKRMWSYLRAVFFMMRKSKRKLILGMHLLMKRRNKALARSVANLLSHHHHAHHCHAHHRHALRRREYEFSCRDSPDAGSFSMRRPLAYFPCIGADVAEEPASLHADSTAVAPAPLHRIEYCATPSPAPSSSGLLMMHEEELAPGEETECTPGRMSPLVPSAADEGGFSVRVSNFSSEEVDGEQLGGEAVDDEAEEFIARFYDQLRRQNQVGMLPYHLHELESAA</sequence>
<proteinExistence type="predicted"/>
<evidence type="ECO:0000313" key="2">
    <source>
        <dbReference type="Proteomes" id="UP001732700"/>
    </source>
</evidence>
<organism evidence="1 2">
    <name type="scientific">Avena sativa</name>
    <name type="common">Oat</name>
    <dbReference type="NCBI Taxonomy" id="4498"/>
    <lineage>
        <taxon>Eukaryota</taxon>
        <taxon>Viridiplantae</taxon>
        <taxon>Streptophyta</taxon>
        <taxon>Embryophyta</taxon>
        <taxon>Tracheophyta</taxon>
        <taxon>Spermatophyta</taxon>
        <taxon>Magnoliopsida</taxon>
        <taxon>Liliopsida</taxon>
        <taxon>Poales</taxon>
        <taxon>Poaceae</taxon>
        <taxon>BOP clade</taxon>
        <taxon>Pooideae</taxon>
        <taxon>Poodae</taxon>
        <taxon>Poeae</taxon>
        <taxon>Poeae Chloroplast Group 1 (Aveneae type)</taxon>
        <taxon>Aveninae</taxon>
        <taxon>Avena</taxon>
    </lineage>
</organism>